<keyword evidence="2" id="KW-1133">Transmembrane helix</keyword>
<accession>A0A1F6M4V3</accession>
<dbReference type="Pfam" id="PF13196">
    <property type="entry name" value="DUF4012"/>
    <property type="match status" value="1"/>
</dbReference>
<feature type="transmembrane region" description="Helical" evidence="2">
    <location>
        <begin position="207"/>
        <end position="228"/>
    </location>
</feature>
<comment type="caution">
    <text evidence="3">The sequence shown here is derived from an EMBL/GenBank/DDBJ whole genome shotgun (WGS) entry which is preliminary data.</text>
</comment>
<name>A0A1F6M4V3_9BACT</name>
<organism evidence="3 4">
    <name type="scientific">Candidatus Magasanikbacteria bacterium RIFCSPHIGHO2_02_FULL_41_13</name>
    <dbReference type="NCBI Taxonomy" id="1798676"/>
    <lineage>
        <taxon>Bacteria</taxon>
        <taxon>Candidatus Magasanikiibacteriota</taxon>
    </lineage>
</organism>
<protein>
    <submittedName>
        <fullName evidence="3">Uncharacterized protein</fullName>
    </submittedName>
</protein>
<keyword evidence="2" id="KW-0472">Membrane</keyword>
<keyword evidence="2" id="KW-0812">Transmembrane</keyword>
<dbReference type="EMBL" id="MFPX01000013">
    <property type="protein sequence ID" value="OGH66635.1"/>
    <property type="molecule type" value="Genomic_DNA"/>
</dbReference>
<evidence type="ECO:0000313" key="4">
    <source>
        <dbReference type="Proteomes" id="UP000178742"/>
    </source>
</evidence>
<gene>
    <name evidence="3" type="ORF">A3B90_01025</name>
</gene>
<reference evidence="3 4" key="1">
    <citation type="journal article" date="2016" name="Nat. Commun.">
        <title>Thousands of microbial genomes shed light on interconnected biogeochemical processes in an aquifer system.</title>
        <authorList>
            <person name="Anantharaman K."/>
            <person name="Brown C.T."/>
            <person name="Hug L.A."/>
            <person name="Sharon I."/>
            <person name="Castelle C.J."/>
            <person name="Probst A.J."/>
            <person name="Thomas B.C."/>
            <person name="Singh A."/>
            <person name="Wilkins M.J."/>
            <person name="Karaoz U."/>
            <person name="Brodie E.L."/>
            <person name="Williams K.H."/>
            <person name="Hubbard S.S."/>
            <person name="Banfield J.F."/>
        </authorList>
    </citation>
    <scope>NUCLEOTIDE SEQUENCE [LARGE SCALE GENOMIC DNA]</scope>
</reference>
<evidence type="ECO:0000313" key="3">
    <source>
        <dbReference type="EMBL" id="OGH66635.1"/>
    </source>
</evidence>
<dbReference type="InterPro" id="IPR025101">
    <property type="entry name" value="DUF4012"/>
</dbReference>
<dbReference type="STRING" id="1798676.A3B90_01025"/>
<evidence type="ECO:0000256" key="2">
    <source>
        <dbReference type="SAM" id="Phobius"/>
    </source>
</evidence>
<dbReference type="AlphaFoldDB" id="A0A1F6M4V3"/>
<proteinExistence type="predicted"/>
<evidence type="ECO:0000256" key="1">
    <source>
        <dbReference type="SAM" id="MobiDB-lite"/>
    </source>
</evidence>
<dbReference type="Proteomes" id="UP000178742">
    <property type="component" value="Unassembled WGS sequence"/>
</dbReference>
<feature type="region of interest" description="Disordered" evidence="1">
    <location>
        <begin position="38"/>
        <end position="59"/>
    </location>
</feature>
<sequence length="867" mass="97446">MRRCSNCKKIGHTKKSCKKPELKLTRVIHEDPLVEPDLDFDVSPEATPISQTTPKKKESEKAIFVHVTKDAEHSPHMLELKNKKESKPWERIPVFQEKNSTTAKRASVDLAEMVRSANAKHKEYTNKKSAHAYFSQLPKMQKPVFGGNKKLKIKKQKQKNKFSKKQDIPEDYAHVPIKYSNSIADSLSLFIERVTNRSSTAFTNKRFWIAVTTFIILIGLPFPAFAYYKQLKHTSASVLEQSSNGFLALQSSAVAAFHSNLPDAQHNLDTALESFSRAQSLVDGEHQVLQYIASLLPFVGTEIDSRRHILNAGHHVALANTYVLKGIEETEQDKNPNLTDRFYNLREHFRFALPQYKEALNDLASVDADVIPSEYQESFQDFKVLFTAFVDDTQNMIDFIDTMQKVFGSDDFKRYLIVFQNNRELRPTGGFMGSFAVLDVQKGKILGLDVPAGGTYDLQGQLSVHVKPPVPLLLTNNRWEFQDANWWPDFPASAQKMAWFYQHGRGNTVDGVIAINATVFEKLLSVIGPIQNEKHAVTLSAATALDDLQYKVEVDYDTVSNTPKAIIGDLAAQLLTDLPKQNTAAALKLLLTLHDSLQNKEIQAYFTDKSTEQTIQQFGWGGEIVKTEPQQDYLMAVNTNIQGQKSDAKIKQEIEHQAEVQEDGTVIDTVVIRRTHSGVAGEIFTGKPNISYLRVYVPAGAELLDAGGFSTIGDALFRPPEEWAKDDTDLAEKEINRKFDSKTGTETYNSFGKAVFANWVVTNPGETSEVFFSYRIPKLVNMHAAPELTPHKWETAFFGAKSAQASRYSLVSQKQSGIDSTLSSTVIYPKTWRPAWKSRDDIDLALNGGIFKTILNKDEVYGIVMEK</sequence>